<dbReference type="RefSeq" id="WP_024480730.1">
    <property type="nucleotide sequence ID" value="NZ_FNBD01000008.1"/>
</dbReference>
<name>A0A1G7ITC8_9FLAO</name>
<dbReference type="PANTHER" id="PTHR44520:SF2">
    <property type="entry name" value="RESPONSE REGULATOR RCP1"/>
    <property type="match status" value="1"/>
</dbReference>
<dbReference type="Proteomes" id="UP000182114">
    <property type="component" value="Unassembled WGS sequence"/>
</dbReference>
<dbReference type="SUPFAM" id="SSF52172">
    <property type="entry name" value="CheY-like"/>
    <property type="match status" value="1"/>
</dbReference>
<dbReference type="InterPro" id="IPR052893">
    <property type="entry name" value="TCS_response_regulator"/>
</dbReference>
<dbReference type="InterPro" id="IPR001789">
    <property type="entry name" value="Sig_transdc_resp-reg_receiver"/>
</dbReference>
<reference evidence="2" key="1">
    <citation type="submission" date="2016-10" db="EMBL/GenBank/DDBJ databases">
        <authorList>
            <person name="Varghese N."/>
            <person name="Submissions S."/>
        </authorList>
    </citation>
    <scope>NUCLEOTIDE SEQUENCE [LARGE SCALE GENOMIC DNA]</scope>
    <source>
        <strain evidence="2">DSM 24729</strain>
    </source>
</reference>
<dbReference type="Gene3D" id="3.40.50.2300">
    <property type="match status" value="1"/>
</dbReference>
<evidence type="ECO:0000313" key="2">
    <source>
        <dbReference type="Proteomes" id="UP000182114"/>
    </source>
</evidence>
<dbReference type="EMBL" id="FNBD01000008">
    <property type="protein sequence ID" value="SDF15927.1"/>
    <property type="molecule type" value="Genomic_DNA"/>
</dbReference>
<proteinExistence type="predicted"/>
<evidence type="ECO:0000313" key="1">
    <source>
        <dbReference type="EMBL" id="SDF15927.1"/>
    </source>
</evidence>
<dbReference type="eggNOG" id="COG2197">
    <property type="taxonomic scope" value="Bacteria"/>
</dbReference>
<sequence length="148" mass="17174">MTDKKLILWLVDDDEDDRSFFIEGLESLDVNFELREFANGKEPLCFSDANSDIIPDIIFLDLNMPVMNGTECLELIRSHKTLKNVIVAMYSTSSSGLDIQCCYEKGANLYVIKPNRFQDLKNCMQKILSMNWSDFLCNFQREHFILKV</sequence>
<dbReference type="InterPro" id="IPR011006">
    <property type="entry name" value="CheY-like_superfamily"/>
</dbReference>
<dbReference type="AlphaFoldDB" id="A0A1G7ITC8"/>
<keyword evidence="2" id="KW-1185">Reference proteome</keyword>
<organism evidence="1 2">
    <name type="scientific">Cellulophaga baltica</name>
    <dbReference type="NCBI Taxonomy" id="76594"/>
    <lineage>
        <taxon>Bacteria</taxon>
        <taxon>Pseudomonadati</taxon>
        <taxon>Bacteroidota</taxon>
        <taxon>Flavobacteriia</taxon>
        <taxon>Flavobacteriales</taxon>
        <taxon>Flavobacteriaceae</taxon>
        <taxon>Cellulophaga</taxon>
    </lineage>
</organism>
<dbReference type="SMART" id="SM00448">
    <property type="entry name" value="REC"/>
    <property type="match status" value="1"/>
</dbReference>
<protein>
    <submittedName>
        <fullName evidence="1">CheY chemotaxis protein or a CheY-like REC (Receiver) domain</fullName>
    </submittedName>
</protein>
<accession>A0A1G7ITC8</accession>
<dbReference type="Pfam" id="PF00072">
    <property type="entry name" value="Response_reg"/>
    <property type="match status" value="1"/>
</dbReference>
<dbReference type="GO" id="GO:0000160">
    <property type="term" value="P:phosphorelay signal transduction system"/>
    <property type="evidence" value="ECO:0007669"/>
    <property type="project" value="InterPro"/>
</dbReference>
<gene>
    <name evidence="1" type="ORF">SAMN04487992_10821</name>
</gene>
<dbReference type="PANTHER" id="PTHR44520">
    <property type="entry name" value="RESPONSE REGULATOR RCP1-RELATED"/>
    <property type="match status" value="1"/>
</dbReference>
<dbReference type="PROSITE" id="PS50110">
    <property type="entry name" value="RESPONSE_REGULATORY"/>
    <property type="match status" value="1"/>
</dbReference>